<comment type="similarity">
    <text evidence="5">Belongs to the binding-protein-dependent transport system permease family.</text>
</comment>
<evidence type="ECO:0000256" key="4">
    <source>
        <dbReference type="ARBA" id="ARBA00023136"/>
    </source>
</evidence>
<dbReference type="InterPro" id="IPR035906">
    <property type="entry name" value="MetI-like_sf"/>
</dbReference>
<feature type="domain" description="ABC transmembrane type-1" evidence="6">
    <location>
        <begin position="367"/>
        <end position="557"/>
    </location>
</feature>
<name>A0A7V3ZJD7_DICTH</name>
<feature type="transmembrane region" description="Helical" evidence="5">
    <location>
        <begin position="405"/>
        <end position="426"/>
    </location>
</feature>
<sequence length="570" mass="64858">MSRVIWSPTRYRRFSLGDIIILLFIGSIIYAISSLNTIYSKPTEVISLDLSPQKLPLYSLFSLLRMILAYFISLIFTIVYAYTAAYKKSLEKILIPLLDILQSIPVLSFLPPVFMAVISMFPGSKLGLEITSIILIFTGQVWNMVFSFYQSLISIPRDLKEAAQLFKLNPWQRFWYLELPYSAIGLIWNSMMSWAGGWFFLMACEMFTLTNQNFVLPGLGSYLSFAALKGDLLKIFYGLFALITVIILLDQLVWRPLLSWSQKFKVEYVQAEEYYESKVLLWYRRSRIFDLLYKKIILPLRERLEILFISYYDKKEKQEIKTSKISKLLNLIVSTILIFLVLRGFIGLLKLIINLPLNMWKDIIYSAFLTLLRVTAAVLIALSWTLPLGVRIGMNPKLSKVIQPIVQIVASVPATAIFPVIVMYLINLPGGLNIASIVLMLLGTQWYLLFNIIAGGMSIPNDLIEISELLKLSKIDKWKILIIPSILPFLVTGGITAMGGAFNASIVSEYIEFHNQIYKIKGLGALITEASSKGNNSLLAASTLVMALMVVTINRLFWKRLFKKSEELLS</sequence>
<dbReference type="GO" id="GO:0055085">
    <property type="term" value="P:transmembrane transport"/>
    <property type="evidence" value="ECO:0007669"/>
    <property type="project" value="InterPro"/>
</dbReference>
<dbReference type="RefSeq" id="WP_149122572.1">
    <property type="nucleotide sequence ID" value="NZ_VTFL01000002.1"/>
</dbReference>
<proteinExistence type="inferred from homology"/>
<feature type="transmembrane region" description="Helical" evidence="5">
    <location>
        <begin position="432"/>
        <end position="459"/>
    </location>
</feature>
<comment type="caution">
    <text evidence="7">The sequence shown here is derived from an EMBL/GenBank/DDBJ whole genome shotgun (WGS) entry which is preliminary data.</text>
</comment>
<dbReference type="SUPFAM" id="SSF161098">
    <property type="entry name" value="MetI-like"/>
    <property type="match status" value="2"/>
</dbReference>
<dbReference type="PROSITE" id="PS50928">
    <property type="entry name" value="ABC_TM1"/>
    <property type="match status" value="2"/>
</dbReference>
<feature type="transmembrane region" description="Helical" evidence="5">
    <location>
        <begin position="20"/>
        <end position="39"/>
    </location>
</feature>
<keyword evidence="4 5" id="KW-0472">Membrane</keyword>
<feature type="transmembrane region" description="Helical" evidence="5">
    <location>
        <begin position="363"/>
        <end position="384"/>
    </location>
</feature>
<dbReference type="InterPro" id="IPR000515">
    <property type="entry name" value="MetI-like"/>
</dbReference>
<evidence type="ECO:0000256" key="5">
    <source>
        <dbReference type="RuleBase" id="RU363032"/>
    </source>
</evidence>
<feature type="transmembrane region" description="Helical" evidence="5">
    <location>
        <begin position="235"/>
        <end position="254"/>
    </location>
</feature>
<dbReference type="CDD" id="cd06261">
    <property type="entry name" value="TM_PBP2"/>
    <property type="match status" value="2"/>
</dbReference>
<feature type="domain" description="ABC transmembrane type-1" evidence="6">
    <location>
        <begin position="59"/>
        <end position="258"/>
    </location>
</feature>
<dbReference type="Pfam" id="PF00528">
    <property type="entry name" value="BPD_transp_1"/>
    <property type="match status" value="2"/>
</dbReference>
<keyword evidence="2 5" id="KW-0812">Transmembrane</keyword>
<gene>
    <name evidence="7" type="ORF">ENU78_06135</name>
</gene>
<dbReference type="Gene3D" id="1.10.3720.10">
    <property type="entry name" value="MetI-like"/>
    <property type="match status" value="2"/>
</dbReference>
<accession>A0A7V3ZJD7</accession>
<dbReference type="PANTHER" id="PTHR42744">
    <property type="entry name" value="BINDING-PROTEIN-DEPENDENT TRANSPORT SYSTEMS INNER MEMBRANE COMPONENT"/>
    <property type="match status" value="1"/>
</dbReference>
<evidence type="ECO:0000259" key="6">
    <source>
        <dbReference type="PROSITE" id="PS50928"/>
    </source>
</evidence>
<feature type="transmembrane region" description="Helical" evidence="5">
    <location>
        <begin position="538"/>
        <end position="558"/>
    </location>
</feature>
<comment type="subcellular location">
    <subcellularLocation>
        <location evidence="1 5">Cell membrane</location>
        <topology evidence="1 5">Multi-pass membrane protein</topology>
    </subcellularLocation>
</comment>
<dbReference type="EMBL" id="DTDV01000017">
    <property type="protein sequence ID" value="HGK23993.1"/>
    <property type="molecule type" value="Genomic_DNA"/>
</dbReference>
<dbReference type="GO" id="GO:0005886">
    <property type="term" value="C:plasma membrane"/>
    <property type="evidence" value="ECO:0007669"/>
    <property type="project" value="UniProtKB-SubCell"/>
</dbReference>
<protein>
    <submittedName>
        <fullName evidence="7">ABC transporter permease subunit</fullName>
    </submittedName>
</protein>
<feature type="transmembrane region" description="Helical" evidence="5">
    <location>
        <begin position="328"/>
        <end position="351"/>
    </location>
</feature>
<feature type="transmembrane region" description="Helical" evidence="5">
    <location>
        <begin position="480"/>
        <end position="502"/>
    </location>
</feature>
<keyword evidence="5" id="KW-0813">Transport</keyword>
<dbReference type="PANTHER" id="PTHR42744:SF1">
    <property type="entry name" value="BINDING-PROTEIN-DEPENDENT TRANSPORT SYSTEMS INNER MEMBRANE COMPONENT"/>
    <property type="match status" value="1"/>
</dbReference>
<feature type="transmembrane region" description="Helical" evidence="5">
    <location>
        <begin position="130"/>
        <end position="153"/>
    </location>
</feature>
<organism evidence="7">
    <name type="scientific">Dictyoglomus thermophilum</name>
    <dbReference type="NCBI Taxonomy" id="14"/>
    <lineage>
        <taxon>Bacteria</taxon>
        <taxon>Pseudomonadati</taxon>
        <taxon>Dictyoglomota</taxon>
        <taxon>Dictyoglomia</taxon>
        <taxon>Dictyoglomales</taxon>
        <taxon>Dictyoglomaceae</taxon>
        <taxon>Dictyoglomus</taxon>
    </lineage>
</organism>
<evidence type="ECO:0000256" key="3">
    <source>
        <dbReference type="ARBA" id="ARBA00022989"/>
    </source>
</evidence>
<evidence type="ECO:0000313" key="7">
    <source>
        <dbReference type="EMBL" id="HGK23993.1"/>
    </source>
</evidence>
<feature type="transmembrane region" description="Helical" evidence="5">
    <location>
        <begin position="94"/>
        <end position="118"/>
    </location>
</feature>
<feature type="transmembrane region" description="Helical" evidence="5">
    <location>
        <begin position="59"/>
        <end position="82"/>
    </location>
</feature>
<dbReference type="AlphaFoldDB" id="A0A7V3ZJD7"/>
<evidence type="ECO:0000256" key="1">
    <source>
        <dbReference type="ARBA" id="ARBA00004651"/>
    </source>
</evidence>
<reference evidence="7" key="1">
    <citation type="journal article" date="2020" name="mSystems">
        <title>Genome- and Community-Level Interaction Insights into Carbon Utilization and Element Cycling Functions of Hydrothermarchaeota in Hydrothermal Sediment.</title>
        <authorList>
            <person name="Zhou Z."/>
            <person name="Liu Y."/>
            <person name="Xu W."/>
            <person name="Pan J."/>
            <person name="Luo Z.H."/>
            <person name="Li M."/>
        </authorList>
    </citation>
    <scope>NUCLEOTIDE SEQUENCE [LARGE SCALE GENOMIC DNA]</scope>
    <source>
        <strain evidence="7">SpSt-70</strain>
    </source>
</reference>
<evidence type="ECO:0000256" key="2">
    <source>
        <dbReference type="ARBA" id="ARBA00022692"/>
    </source>
</evidence>
<keyword evidence="3 5" id="KW-1133">Transmembrane helix</keyword>